<protein>
    <submittedName>
        <fullName evidence="3">Uncharacterized protein</fullName>
    </submittedName>
</protein>
<keyword evidence="2" id="KW-0812">Transmembrane</keyword>
<accession>A0AAD5SPG1</accession>
<name>A0AAD5SPG1_9FUNG</name>
<gene>
    <name evidence="3" type="ORF">HK100_007509</name>
</gene>
<dbReference type="AlphaFoldDB" id="A0AAD5SPG1"/>
<dbReference type="EMBL" id="JADGJH010003545">
    <property type="protein sequence ID" value="KAJ3090233.1"/>
    <property type="molecule type" value="Genomic_DNA"/>
</dbReference>
<feature type="transmembrane region" description="Helical" evidence="2">
    <location>
        <begin position="396"/>
        <end position="416"/>
    </location>
</feature>
<feature type="non-terminal residue" evidence="3">
    <location>
        <position position="510"/>
    </location>
</feature>
<feature type="transmembrane region" description="Helical" evidence="2">
    <location>
        <begin position="330"/>
        <end position="353"/>
    </location>
</feature>
<feature type="region of interest" description="Disordered" evidence="1">
    <location>
        <begin position="1"/>
        <end position="21"/>
    </location>
</feature>
<feature type="transmembrane region" description="Helical" evidence="2">
    <location>
        <begin position="297"/>
        <end position="318"/>
    </location>
</feature>
<evidence type="ECO:0000256" key="2">
    <source>
        <dbReference type="SAM" id="Phobius"/>
    </source>
</evidence>
<keyword evidence="2" id="KW-1133">Transmembrane helix</keyword>
<keyword evidence="4" id="KW-1185">Reference proteome</keyword>
<evidence type="ECO:0000313" key="4">
    <source>
        <dbReference type="Proteomes" id="UP001211907"/>
    </source>
</evidence>
<keyword evidence="2" id="KW-0472">Membrane</keyword>
<evidence type="ECO:0000313" key="3">
    <source>
        <dbReference type="EMBL" id="KAJ3090233.1"/>
    </source>
</evidence>
<sequence length="510" mass="56504">MLTFEHTEQTANTNINKHLPNVDEEDAAADNNHNNNTKRLTAARALPRLSVQIHDLNSDEKNDTSGNLVVPSTPETKNLLMSLAAGDDFDFDETNLDSLPLHPPPLSSTTATTDNNLNLTLNPPRHQRLSRLSLTESPLWPSKSRHASPAVEHLNYTAHSKTLDESKEPATVPIPLDEMNWTLDRSQNMSTKSTAESVLFIPSPLENHSNLLVRASTIPRIPNLWGRMFKISTAKFHPEDIDMSSKHSLNSPDRARFVEPQAPVSPLAARVHRLILAAIEADLKVLESRFKKDAVRFPAVVFTFLGFQMLAIFLFLFGTGMTGWPQGLPTLLFVVCCSLGFEILFAVLIRDLLSDLKAHHAVLVLSVRRVRNRAPYYLDFIASTFTYRMTAAEYLFVPFLALFSPWAVPLACRVYGQTGKPHMRGPPRSFGGAVGLDEILDYEEEEEGRRGKGRFLVLNGKLRPTVWTVLAQLRIPGGVAPPTPPAAAHSAHVHHGKVIKGAKMGTVNTV</sequence>
<comment type="caution">
    <text evidence="3">The sequence shown here is derived from an EMBL/GenBank/DDBJ whole genome shotgun (WGS) entry which is preliminary data.</text>
</comment>
<proteinExistence type="predicted"/>
<reference evidence="3" key="1">
    <citation type="submission" date="2020-05" db="EMBL/GenBank/DDBJ databases">
        <title>Phylogenomic resolution of chytrid fungi.</title>
        <authorList>
            <person name="Stajich J.E."/>
            <person name="Amses K."/>
            <person name="Simmons R."/>
            <person name="Seto K."/>
            <person name="Myers J."/>
            <person name="Bonds A."/>
            <person name="Quandt C.A."/>
            <person name="Barry K."/>
            <person name="Liu P."/>
            <person name="Grigoriev I."/>
            <person name="Longcore J.E."/>
            <person name="James T.Y."/>
        </authorList>
    </citation>
    <scope>NUCLEOTIDE SEQUENCE</scope>
    <source>
        <strain evidence="3">JEL0513</strain>
    </source>
</reference>
<organism evidence="3 4">
    <name type="scientific">Physocladia obscura</name>
    <dbReference type="NCBI Taxonomy" id="109957"/>
    <lineage>
        <taxon>Eukaryota</taxon>
        <taxon>Fungi</taxon>
        <taxon>Fungi incertae sedis</taxon>
        <taxon>Chytridiomycota</taxon>
        <taxon>Chytridiomycota incertae sedis</taxon>
        <taxon>Chytridiomycetes</taxon>
        <taxon>Chytridiales</taxon>
        <taxon>Chytriomycetaceae</taxon>
        <taxon>Physocladia</taxon>
    </lineage>
</organism>
<dbReference type="Proteomes" id="UP001211907">
    <property type="component" value="Unassembled WGS sequence"/>
</dbReference>
<evidence type="ECO:0000256" key="1">
    <source>
        <dbReference type="SAM" id="MobiDB-lite"/>
    </source>
</evidence>